<protein>
    <submittedName>
        <fullName evidence="1">Uncharacterized protein</fullName>
    </submittedName>
</protein>
<accession>A0A4C2A1Y8</accession>
<comment type="caution">
    <text evidence="1">The sequence shown here is derived from an EMBL/GenBank/DDBJ whole genome shotgun (WGS) entry which is preliminary data.</text>
</comment>
<evidence type="ECO:0000313" key="1">
    <source>
        <dbReference type="EMBL" id="GBP93223.1"/>
    </source>
</evidence>
<dbReference type="AlphaFoldDB" id="A0A4C2A1Y8"/>
<name>A0A4C2A1Y8_EUMVA</name>
<reference evidence="1 2" key="1">
    <citation type="journal article" date="2019" name="Commun. Biol.">
        <title>The bagworm genome reveals a unique fibroin gene that provides high tensile strength.</title>
        <authorList>
            <person name="Kono N."/>
            <person name="Nakamura H."/>
            <person name="Ohtoshi R."/>
            <person name="Tomita M."/>
            <person name="Numata K."/>
            <person name="Arakawa K."/>
        </authorList>
    </citation>
    <scope>NUCLEOTIDE SEQUENCE [LARGE SCALE GENOMIC DNA]</scope>
</reference>
<dbReference type="EMBL" id="BGZK01002351">
    <property type="protein sequence ID" value="GBP93223.1"/>
    <property type="molecule type" value="Genomic_DNA"/>
</dbReference>
<proteinExistence type="predicted"/>
<dbReference type="STRING" id="151549.A0A4C2A1Y8"/>
<dbReference type="OrthoDB" id="10063284at2759"/>
<keyword evidence="2" id="KW-1185">Reference proteome</keyword>
<organism evidence="1 2">
    <name type="scientific">Eumeta variegata</name>
    <name type="common">Bagworm moth</name>
    <name type="synonym">Eumeta japonica</name>
    <dbReference type="NCBI Taxonomy" id="151549"/>
    <lineage>
        <taxon>Eukaryota</taxon>
        <taxon>Metazoa</taxon>
        <taxon>Ecdysozoa</taxon>
        <taxon>Arthropoda</taxon>
        <taxon>Hexapoda</taxon>
        <taxon>Insecta</taxon>
        <taxon>Pterygota</taxon>
        <taxon>Neoptera</taxon>
        <taxon>Endopterygota</taxon>
        <taxon>Lepidoptera</taxon>
        <taxon>Glossata</taxon>
        <taxon>Ditrysia</taxon>
        <taxon>Tineoidea</taxon>
        <taxon>Psychidae</taxon>
        <taxon>Oiketicinae</taxon>
        <taxon>Eumeta</taxon>
    </lineage>
</organism>
<sequence length="282" mass="32080">MAADPVEVPCEPFEQIGQDQETPKLVGAEESEAETEVIHQNVVHLELTVVLRYVTSNGEVAERFLKFLLIQNHKGEELATEILIFLSQYNIDVRNLRAHSLNLVGVRAAESCVGAISFFGFVQALYNFFGINSSVGNYAQTSRKGDEPCAKRKRHHDDGAAEEVVFRGKEKLKVDTYLPVLDMLCTELSRRLEAYREINNLFGFLTDFSTKSDVEIRQACTKFKEHYFEDIEPEFIDEMVQYKYFILQLEDAGKKIMPAEKSYKLIIGNMAQSTFPNVMTAL</sequence>
<dbReference type="Proteomes" id="UP000299102">
    <property type="component" value="Unassembled WGS sequence"/>
</dbReference>
<gene>
    <name evidence="1" type="ORF">EVAR_69506_1</name>
</gene>
<evidence type="ECO:0000313" key="2">
    <source>
        <dbReference type="Proteomes" id="UP000299102"/>
    </source>
</evidence>